<keyword evidence="2" id="KW-1185">Reference proteome</keyword>
<protein>
    <submittedName>
        <fullName evidence="1">Uncharacterized protein</fullName>
    </submittedName>
</protein>
<evidence type="ECO:0000313" key="2">
    <source>
        <dbReference type="Proteomes" id="UP000599312"/>
    </source>
</evidence>
<evidence type="ECO:0000313" key="1">
    <source>
        <dbReference type="EMBL" id="MBF9234612.1"/>
    </source>
</evidence>
<dbReference type="EMBL" id="JADQDO010000007">
    <property type="protein sequence ID" value="MBF9234612.1"/>
    <property type="molecule type" value="Genomic_DNA"/>
</dbReference>
<dbReference type="RefSeq" id="WP_196272601.1">
    <property type="nucleotide sequence ID" value="NZ_JADQDO010000007.1"/>
</dbReference>
<dbReference type="Proteomes" id="UP000599312">
    <property type="component" value="Unassembled WGS sequence"/>
</dbReference>
<comment type="caution">
    <text evidence="1">The sequence shown here is derived from an EMBL/GenBank/DDBJ whole genome shotgun (WGS) entry which is preliminary data.</text>
</comment>
<sequence length="239" mass="26119">MHYSRPITAKHIEIAHRLDSVLVHSNILDRIYSVDQVESANAALTLIRRVVSTASDQAIRQSVENLQPKTDLATFFTRWVSKMDRPPAVPPIPKDDPDFAVLTTGEAMIALGRRYQNCAAQQLPPLIATGSRAYIEWLHDPGAIADCRRTTDGRFILVDIHVHGNGRPSAALCATVRRKLAARGIPALSPGDGCPRVRDVLHLLGIWDTVGDLGFEHEANMEEGLAAVETELAEPAQAA</sequence>
<dbReference type="AlphaFoldDB" id="A0A931BNT3"/>
<name>A0A931BNT3_9HYPH</name>
<reference evidence="1" key="1">
    <citation type="submission" date="2020-11" db="EMBL/GenBank/DDBJ databases">
        <authorList>
            <person name="Kim M.K."/>
        </authorList>
    </citation>
    <scope>NUCLEOTIDE SEQUENCE</scope>
    <source>
        <strain evidence="1">BT350</strain>
    </source>
</reference>
<accession>A0A931BNT3</accession>
<gene>
    <name evidence="1" type="ORF">I2H38_14635</name>
</gene>
<proteinExistence type="predicted"/>
<organism evidence="1 2">
    <name type="scientific">Microvirga alba</name>
    <dbReference type="NCBI Taxonomy" id="2791025"/>
    <lineage>
        <taxon>Bacteria</taxon>
        <taxon>Pseudomonadati</taxon>
        <taxon>Pseudomonadota</taxon>
        <taxon>Alphaproteobacteria</taxon>
        <taxon>Hyphomicrobiales</taxon>
        <taxon>Methylobacteriaceae</taxon>
        <taxon>Microvirga</taxon>
    </lineage>
</organism>